<dbReference type="Pfam" id="PF03814">
    <property type="entry name" value="KdpA"/>
    <property type="match status" value="1"/>
</dbReference>
<dbReference type="HAMAP" id="MF_00275">
    <property type="entry name" value="KdpA"/>
    <property type="match status" value="1"/>
</dbReference>
<feature type="transmembrane region" description="Helical" evidence="9">
    <location>
        <begin position="293"/>
        <end position="313"/>
    </location>
</feature>
<dbReference type="RefSeq" id="WP_186875197.1">
    <property type="nucleotide sequence ID" value="NZ_JACOPF010000001.1"/>
</dbReference>
<dbReference type="GO" id="GO:0008556">
    <property type="term" value="F:P-type potassium transmembrane transporter activity"/>
    <property type="evidence" value="ECO:0007669"/>
    <property type="project" value="InterPro"/>
</dbReference>
<keyword evidence="8 9" id="KW-0472">Membrane</keyword>
<keyword evidence="1 9" id="KW-0813">Transport</keyword>
<keyword evidence="7 9" id="KW-0406">Ion transport</keyword>
<comment type="function">
    <text evidence="9">Part of the high-affinity ATP-driven potassium transport (or Kdp) system, which catalyzes the hydrolysis of ATP coupled with the electrogenic transport of potassium into the cytoplasm. This subunit binds the extracellular potassium ions and delivers the ions to the membrane domain of KdpB through an intramembrane tunnel.</text>
</comment>
<accession>A0A923RPL0</accession>
<dbReference type="Proteomes" id="UP000652477">
    <property type="component" value="Unassembled WGS sequence"/>
</dbReference>
<evidence type="ECO:0000313" key="11">
    <source>
        <dbReference type="Proteomes" id="UP000652477"/>
    </source>
</evidence>
<feature type="transmembrane region" description="Helical" evidence="9">
    <location>
        <begin position="261"/>
        <end position="281"/>
    </location>
</feature>
<keyword evidence="3 9" id="KW-0633">Potassium transport</keyword>
<protein>
    <recommendedName>
        <fullName evidence="9">Potassium-transporting ATPase potassium-binding subunit</fullName>
    </recommendedName>
    <alternativeName>
        <fullName evidence="9">ATP phosphohydrolase [potassium-transporting] A chain</fullName>
    </alternativeName>
    <alternativeName>
        <fullName evidence="9">Potassium-binding and translocating subunit A</fullName>
    </alternativeName>
    <alternativeName>
        <fullName evidence="9">Potassium-translocating ATPase A chain</fullName>
    </alternativeName>
</protein>
<evidence type="ECO:0000256" key="9">
    <source>
        <dbReference type="HAMAP-Rule" id="MF_00275"/>
    </source>
</evidence>
<evidence type="ECO:0000256" key="6">
    <source>
        <dbReference type="ARBA" id="ARBA00022989"/>
    </source>
</evidence>
<evidence type="ECO:0000256" key="8">
    <source>
        <dbReference type="ARBA" id="ARBA00023136"/>
    </source>
</evidence>
<dbReference type="PIRSF" id="PIRSF001294">
    <property type="entry name" value="K_ATPaseA"/>
    <property type="match status" value="1"/>
</dbReference>
<feature type="transmembrane region" description="Helical" evidence="9">
    <location>
        <begin position="6"/>
        <end position="26"/>
    </location>
</feature>
<feature type="transmembrane region" description="Helical" evidence="9">
    <location>
        <begin position="391"/>
        <end position="416"/>
    </location>
</feature>
<feature type="transmembrane region" description="Helical" evidence="9">
    <location>
        <begin position="499"/>
        <end position="525"/>
    </location>
</feature>
<feature type="transmembrane region" description="Helical" evidence="9">
    <location>
        <begin position="437"/>
        <end position="458"/>
    </location>
</feature>
<evidence type="ECO:0000256" key="4">
    <source>
        <dbReference type="ARBA" id="ARBA00022692"/>
    </source>
</evidence>
<dbReference type="NCBIfam" id="TIGR00680">
    <property type="entry name" value="kdpA"/>
    <property type="match status" value="1"/>
</dbReference>
<keyword evidence="4 9" id="KW-0812">Transmembrane</keyword>
<organism evidence="10 11">
    <name type="scientific">Mediterraneibacter hominis</name>
    <dbReference type="NCBI Taxonomy" id="2763054"/>
    <lineage>
        <taxon>Bacteria</taxon>
        <taxon>Bacillati</taxon>
        <taxon>Bacillota</taxon>
        <taxon>Clostridia</taxon>
        <taxon>Lachnospirales</taxon>
        <taxon>Lachnospiraceae</taxon>
        <taxon>Mediterraneibacter</taxon>
    </lineage>
</organism>
<feature type="transmembrane region" description="Helical" evidence="9">
    <location>
        <begin position="136"/>
        <end position="155"/>
    </location>
</feature>
<comment type="subcellular location">
    <subcellularLocation>
        <location evidence="9">Cell membrane</location>
        <topology evidence="9">Multi-pass membrane protein</topology>
    </subcellularLocation>
</comment>
<dbReference type="EMBL" id="JACOPF010000001">
    <property type="protein sequence ID" value="MBC5688590.1"/>
    <property type="molecule type" value="Genomic_DNA"/>
</dbReference>
<evidence type="ECO:0000256" key="5">
    <source>
        <dbReference type="ARBA" id="ARBA00022958"/>
    </source>
</evidence>
<keyword evidence="11" id="KW-1185">Reference proteome</keyword>
<gene>
    <name evidence="9 10" type="primary">kdpA</name>
    <name evidence="10" type="ORF">H8S37_06555</name>
</gene>
<reference evidence="10" key="1">
    <citation type="submission" date="2020-08" db="EMBL/GenBank/DDBJ databases">
        <title>Genome public.</title>
        <authorList>
            <person name="Liu C."/>
            <person name="Sun Q."/>
        </authorList>
    </citation>
    <scope>NUCLEOTIDE SEQUENCE</scope>
    <source>
        <strain evidence="10">NSJ-55</strain>
    </source>
</reference>
<feature type="transmembrane region" description="Helical" evidence="9">
    <location>
        <begin position="546"/>
        <end position="567"/>
    </location>
</feature>
<evidence type="ECO:0000256" key="2">
    <source>
        <dbReference type="ARBA" id="ARBA00022475"/>
    </source>
</evidence>
<evidence type="ECO:0000313" key="10">
    <source>
        <dbReference type="EMBL" id="MBC5688590.1"/>
    </source>
</evidence>
<keyword evidence="2 9" id="KW-1003">Cell membrane</keyword>
<comment type="caution">
    <text evidence="10">The sequence shown here is derived from an EMBL/GenBank/DDBJ whole genome shotgun (WGS) entry which is preliminary data.</text>
</comment>
<evidence type="ECO:0000256" key="1">
    <source>
        <dbReference type="ARBA" id="ARBA00022448"/>
    </source>
</evidence>
<name>A0A923RPL0_9FIRM</name>
<dbReference type="PANTHER" id="PTHR30607">
    <property type="entry name" value="POTASSIUM-TRANSPORTING ATPASE A CHAIN"/>
    <property type="match status" value="1"/>
</dbReference>
<dbReference type="PANTHER" id="PTHR30607:SF2">
    <property type="entry name" value="POTASSIUM-TRANSPORTING ATPASE POTASSIUM-BINDING SUBUNIT"/>
    <property type="match status" value="1"/>
</dbReference>
<dbReference type="GO" id="GO:0030955">
    <property type="term" value="F:potassium ion binding"/>
    <property type="evidence" value="ECO:0007669"/>
    <property type="project" value="UniProtKB-UniRule"/>
</dbReference>
<dbReference type="AlphaFoldDB" id="A0A923RPL0"/>
<feature type="transmembrane region" description="Helical" evidence="9">
    <location>
        <begin position="176"/>
        <end position="198"/>
    </location>
</feature>
<evidence type="ECO:0000256" key="3">
    <source>
        <dbReference type="ARBA" id="ARBA00022538"/>
    </source>
</evidence>
<feature type="transmembrane region" description="Helical" evidence="9">
    <location>
        <begin position="65"/>
        <end position="90"/>
    </location>
</feature>
<comment type="similarity">
    <text evidence="9">Belongs to the KdpA family.</text>
</comment>
<dbReference type="InterPro" id="IPR004623">
    <property type="entry name" value="KdpA"/>
</dbReference>
<dbReference type="GO" id="GO:0005886">
    <property type="term" value="C:plasma membrane"/>
    <property type="evidence" value="ECO:0007669"/>
    <property type="project" value="UniProtKB-SubCell"/>
</dbReference>
<comment type="subunit">
    <text evidence="9">The system is composed of three essential subunits: KdpA, KdpB and KdpC.</text>
</comment>
<proteinExistence type="inferred from homology"/>
<sequence>MENTIVQYGLCIAILVALAVPLGGYIGKVMNGEKVFLTRLLSPVERLIYRTLKINKEEQMGWKKYAVSIGAFSLFSFVFLFLILLLQGVLPLNPQGVKGMSPDLAFNTAVSYVTNTNWQAYKGEVSMSYFSQMAGLTVQNFVSAAVGISVLFALIRGFVKVKSEGLGNFWADLTRILLYILIPLSILVSVLLVSQGVVQNLNRNETVELIEPVVTEDGDEITEATVPMGPAASQIAIKQLGTNGGGVFGTNSAFPLENPTALSNLIELISILLIPVSLCFTFGRNIRDKRQGVALFSAMLILLLLALSATFAAEQSGTPQLKAQESVNIEQTDGQAGGNMEGKEARFGIADSAMWATFTTAAANGSVNSMHDSYTPLGGAVPLLLMQIGEVVFGGAGSGLYGMIGFAIMTVFIAGLMVGRTPEYLGKKIEAHEMKMACIICLMTSVAILAGSGIAALVPAVEKSVNNTGAHALTEILYAFSSAGGNNGSSFAGLAANTVFLNLSLGIVMALVRFIPMMAILSVAGNMAKKKKTAVTTGTLSTCGPLFVGLLIFVILLIGALSFLPALSLGPIAEYFQMIG</sequence>
<evidence type="ECO:0000256" key="7">
    <source>
        <dbReference type="ARBA" id="ARBA00023065"/>
    </source>
</evidence>
<keyword evidence="6 9" id="KW-1133">Transmembrane helix</keyword>
<keyword evidence="5 9" id="KW-0630">Potassium</keyword>